<dbReference type="Proteomes" id="UP001497444">
    <property type="component" value="Chromosome 6"/>
</dbReference>
<dbReference type="Pfam" id="PF17144">
    <property type="entry name" value="Ribosomal_L5e"/>
    <property type="match status" value="1"/>
</dbReference>
<gene>
    <name evidence="4" type="ORF">CSSPJE1EN1_LOCUS20107</name>
</gene>
<dbReference type="Gene3D" id="3.30.420.100">
    <property type="match status" value="1"/>
</dbReference>
<dbReference type="SUPFAM" id="SSF50630">
    <property type="entry name" value="Acid proteases"/>
    <property type="match status" value="2"/>
</dbReference>
<reference evidence="4" key="1">
    <citation type="submission" date="2024-02" db="EMBL/GenBank/DDBJ databases">
        <authorList>
            <consortium name="ELIXIR-Norway"/>
            <consortium name="Elixir Norway"/>
        </authorList>
    </citation>
    <scope>NUCLEOTIDE SEQUENCE</scope>
</reference>
<evidence type="ECO:0008006" key="6">
    <source>
        <dbReference type="Google" id="ProtNLM"/>
    </source>
</evidence>
<comment type="similarity">
    <text evidence="1">Belongs to the universal ribosomal protein uL18 family.</text>
</comment>
<evidence type="ECO:0000313" key="5">
    <source>
        <dbReference type="Proteomes" id="UP001497444"/>
    </source>
</evidence>
<dbReference type="PANTHER" id="PTHR13683:SF232">
    <property type="entry name" value="OS09G0542100 PROTEIN"/>
    <property type="match status" value="1"/>
</dbReference>
<keyword evidence="5" id="KW-1185">Reference proteome</keyword>
<dbReference type="InterPro" id="IPR001461">
    <property type="entry name" value="Aspartic_peptidase_A1"/>
</dbReference>
<sequence length="429" mass="45881">MSQCQGAQPIVSWPLRNLRSFCHKPWAIVSWAHAARRHLLSTASTPPTSCTFAEGNKTDRYGSSTNQFPSCLWTQTGDFLNGTLAPDGVLGLGTGNISVLSTLKRELGLLDSFSICTSFSETGSIAFGDKGPITQQTTPFVSNSSQENLVEITALEVGNKSIPVGLNASLDTLVYYTYLPSAIYTQFANTVSLLRAAAAAAALILGSSSSSSSSSQAAILQPDPSARSLINLPNLNLTALGLGSLDLDLCFKTTNLSIEFPTVSFIFPNGQTFEPVAFLGITSGTQTYGFFLGIQNGTLPEIVIGSLSMYEYSFTLNQEEKLLGWIPSTCGTLWILSETDSTNKDIVAQIIYATLAGDILLTAAYAHEFPHYGLKGGLTNYAAGMPSVCQSSAGSMSFEEVELDEDSTQAMKRLLVRTSMLRRVGQMAI</sequence>
<name>A0ABP0X6D8_9BRYO</name>
<dbReference type="InterPro" id="IPR005485">
    <property type="entry name" value="Rbsml_uL18_euk_arch"/>
</dbReference>
<accession>A0ABP0X6D8</accession>
<evidence type="ECO:0000256" key="3">
    <source>
        <dbReference type="ARBA" id="ARBA00023274"/>
    </source>
</evidence>
<dbReference type="EMBL" id="OZ020101">
    <property type="protein sequence ID" value="CAK9274629.1"/>
    <property type="molecule type" value="Genomic_DNA"/>
</dbReference>
<keyword evidence="2" id="KW-0689">Ribosomal protein</keyword>
<dbReference type="InterPro" id="IPR021109">
    <property type="entry name" value="Peptidase_aspartic_dom_sf"/>
</dbReference>
<dbReference type="PANTHER" id="PTHR13683">
    <property type="entry name" value="ASPARTYL PROTEASES"/>
    <property type="match status" value="1"/>
</dbReference>
<organism evidence="4 5">
    <name type="scientific">Sphagnum jensenii</name>
    <dbReference type="NCBI Taxonomy" id="128206"/>
    <lineage>
        <taxon>Eukaryota</taxon>
        <taxon>Viridiplantae</taxon>
        <taxon>Streptophyta</taxon>
        <taxon>Embryophyta</taxon>
        <taxon>Bryophyta</taxon>
        <taxon>Sphagnophytina</taxon>
        <taxon>Sphagnopsida</taxon>
        <taxon>Sphagnales</taxon>
        <taxon>Sphagnaceae</taxon>
        <taxon>Sphagnum</taxon>
    </lineage>
</organism>
<proteinExistence type="inferred from homology"/>
<evidence type="ECO:0000313" key="4">
    <source>
        <dbReference type="EMBL" id="CAK9274629.1"/>
    </source>
</evidence>
<evidence type="ECO:0000256" key="2">
    <source>
        <dbReference type="ARBA" id="ARBA00022980"/>
    </source>
</evidence>
<protein>
    <recommendedName>
        <fullName evidence="6">Peptidase A1 domain-containing protein</fullName>
    </recommendedName>
</protein>
<dbReference type="SUPFAM" id="SSF53137">
    <property type="entry name" value="Translational machinery components"/>
    <property type="match status" value="1"/>
</dbReference>
<keyword evidence="3" id="KW-0687">Ribonucleoprotein</keyword>
<dbReference type="Gene3D" id="2.40.70.10">
    <property type="entry name" value="Acid Proteases"/>
    <property type="match status" value="2"/>
</dbReference>
<evidence type="ECO:0000256" key="1">
    <source>
        <dbReference type="ARBA" id="ARBA00007116"/>
    </source>
</evidence>